<dbReference type="AlphaFoldDB" id="A0A935MSU5"/>
<evidence type="ECO:0000313" key="1">
    <source>
        <dbReference type="EMBL" id="MBK7414949.1"/>
    </source>
</evidence>
<name>A0A935MSU5_9RHOO</name>
<organism evidence="1 2">
    <name type="scientific">Candidatus Dechloromonas phosphorivorans</name>
    <dbReference type="NCBI Taxonomy" id="2899244"/>
    <lineage>
        <taxon>Bacteria</taxon>
        <taxon>Pseudomonadati</taxon>
        <taxon>Pseudomonadota</taxon>
        <taxon>Betaproteobacteria</taxon>
        <taxon>Rhodocyclales</taxon>
        <taxon>Azonexaceae</taxon>
        <taxon>Dechloromonas</taxon>
    </lineage>
</organism>
<accession>A0A935MSU5</accession>
<gene>
    <name evidence="1" type="ORF">IPJ38_07325</name>
</gene>
<dbReference type="EMBL" id="JADJMS010000014">
    <property type="protein sequence ID" value="MBK7414949.1"/>
    <property type="molecule type" value="Genomic_DNA"/>
</dbReference>
<sequence length="50" mass="5985">MIVHRRTWFYRLAGQKFAHAISFKIPLTANQVREEIRRTFSAAPLELWAR</sequence>
<evidence type="ECO:0000313" key="2">
    <source>
        <dbReference type="Proteomes" id="UP000739411"/>
    </source>
</evidence>
<proteinExistence type="predicted"/>
<reference evidence="1 2" key="1">
    <citation type="submission" date="2020-10" db="EMBL/GenBank/DDBJ databases">
        <title>Connecting structure to function with the recovery of over 1000 high-quality activated sludge metagenome-assembled genomes encoding full-length rRNA genes using long-read sequencing.</title>
        <authorList>
            <person name="Singleton C.M."/>
            <person name="Petriglieri F."/>
            <person name="Kristensen J.M."/>
            <person name="Kirkegaard R.H."/>
            <person name="Michaelsen T.Y."/>
            <person name="Andersen M.H."/>
            <person name="Karst S.M."/>
            <person name="Dueholm M.S."/>
            <person name="Nielsen P.H."/>
            <person name="Albertsen M."/>
        </authorList>
    </citation>
    <scope>NUCLEOTIDE SEQUENCE [LARGE SCALE GENOMIC DNA]</scope>
    <source>
        <strain evidence="1">EsbW_18-Q3-R4-48_BATAC.463</strain>
    </source>
</reference>
<comment type="caution">
    <text evidence="1">The sequence shown here is derived from an EMBL/GenBank/DDBJ whole genome shotgun (WGS) entry which is preliminary data.</text>
</comment>
<dbReference type="Proteomes" id="UP000739411">
    <property type="component" value="Unassembled WGS sequence"/>
</dbReference>
<protein>
    <submittedName>
        <fullName evidence="1">Uncharacterized protein</fullName>
    </submittedName>
</protein>